<protein>
    <submittedName>
        <fullName evidence="2">Hypothetical_protein</fullName>
    </submittedName>
</protein>
<dbReference type="AlphaFoldDB" id="A0AA86QR02"/>
<proteinExistence type="predicted"/>
<dbReference type="EMBL" id="CAXDID020000050">
    <property type="protein sequence ID" value="CAL6005306.1"/>
    <property type="molecule type" value="Genomic_DNA"/>
</dbReference>
<dbReference type="Proteomes" id="UP001642409">
    <property type="component" value="Unassembled WGS sequence"/>
</dbReference>
<gene>
    <name evidence="2" type="ORF">HINF_LOCUS19308</name>
    <name evidence="1" type="ORF">HINF_LOCUS45249</name>
</gene>
<reference evidence="1" key="1">
    <citation type="submission" date="2023-06" db="EMBL/GenBank/DDBJ databases">
        <authorList>
            <person name="Kurt Z."/>
        </authorList>
    </citation>
    <scope>NUCLEOTIDE SEQUENCE</scope>
</reference>
<name>A0AA86QR02_9EUKA</name>
<keyword evidence="3" id="KW-1185">Reference proteome</keyword>
<evidence type="ECO:0000313" key="2">
    <source>
        <dbReference type="EMBL" id="CAL6005306.1"/>
    </source>
</evidence>
<sequence length="533" mass="62096">MQLKYNLNSLVITLDSDKPFTNQELESFEPRNVELIEVKGTNKLFNIQVISKYVTDNCSVQINNCNIDLSTIHGTYNKMIIQNCAVTGTVSNQFKVKHLTIQSKCGLKQFSEGNYETIDVIIVDQDRLVDLAGSNELNSILNSLQMCNLTRIDLGSLEGNWKQAEFKNTSVSGQFTNNFYCTELKYHDLDFGFQIEKLVETRPKRVELYCGRYYKTQYEQIANIQHCCVDVTFTSCEIDLNKLRGRFNKLEFDACWFIGTCSKDRLICQNLVFERSYPVNNDFRYIKSEQCTLSRICRHDGKINQFPDSRQIEVDNSRLAIKYSVNVQKLSLENVEVDFVPISLVNNLVSIKCVGRKNQQIHILERIVVNRNKFASKNIVNNQIIDKIDKDSGLKYQNVTQMEEDVDYFKFLLENVQIGAEQNVLFYVHNLIQFIIQFYFNRDIYCKYTISTSFFCTSTQQSITSITGAFQNDIFIHSLLLQNQRIISLFRQIYDNTCVHSRPFKSKLLENAPNIYLNIQIRFNMFQIRFCSY</sequence>
<dbReference type="EMBL" id="CATOUU010000889">
    <property type="protein sequence ID" value="CAI9957604.1"/>
    <property type="molecule type" value="Genomic_DNA"/>
</dbReference>
<organism evidence="1">
    <name type="scientific">Hexamita inflata</name>
    <dbReference type="NCBI Taxonomy" id="28002"/>
    <lineage>
        <taxon>Eukaryota</taxon>
        <taxon>Metamonada</taxon>
        <taxon>Diplomonadida</taxon>
        <taxon>Hexamitidae</taxon>
        <taxon>Hexamitinae</taxon>
        <taxon>Hexamita</taxon>
    </lineage>
</organism>
<reference evidence="2 3" key="2">
    <citation type="submission" date="2024-07" db="EMBL/GenBank/DDBJ databases">
        <authorList>
            <person name="Akdeniz Z."/>
        </authorList>
    </citation>
    <scope>NUCLEOTIDE SEQUENCE [LARGE SCALE GENOMIC DNA]</scope>
</reference>
<comment type="caution">
    <text evidence="1">The sequence shown here is derived from an EMBL/GenBank/DDBJ whole genome shotgun (WGS) entry which is preliminary data.</text>
</comment>
<accession>A0AA86QR02</accession>
<evidence type="ECO:0000313" key="1">
    <source>
        <dbReference type="EMBL" id="CAI9957604.1"/>
    </source>
</evidence>
<evidence type="ECO:0000313" key="3">
    <source>
        <dbReference type="Proteomes" id="UP001642409"/>
    </source>
</evidence>